<dbReference type="InterPro" id="IPR055235">
    <property type="entry name" value="ASD1_cat"/>
</dbReference>
<dbReference type="PANTHER" id="PTHR43576:SF2">
    <property type="entry name" value="INTRACELLULAR EXO-ALPHA-L-ARABINOFURANOSIDASE 2"/>
    <property type="match status" value="1"/>
</dbReference>
<evidence type="ECO:0000256" key="6">
    <source>
        <dbReference type="ARBA" id="ARBA00022801"/>
    </source>
</evidence>
<dbReference type="PANTHER" id="PTHR43576">
    <property type="entry name" value="ALPHA-L-ARABINOFURANOSIDASE C-RELATED"/>
    <property type="match status" value="1"/>
</dbReference>
<evidence type="ECO:0000256" key="4">
    <source>
        <dbReference type="ARBA" id="ARBA00011165"/>
    </source>
</evidence>
<feature type="domain" description="Alpha-L-arabinofuranosidase C-terminal" evidence="9">
    <location>
        <begin position="291"/>
        <end position="480"/>
    </location>
</feature>
<reference evidence="10 11" key="1">
    <citation type="submission" date="2024-03" db="EMBL/GenBank/DDBJ databases">
        <title>Human intestinal bacterial collection.</title>
        <authorList>
            <person name="Pauvert C."/>
            <person name="Hitch T.C.A."/>
            <person name="Clavel T."/>
        </authorList>
    </citation>
    <scope>NUCLEOTIDE SEQUENCE [LARGE SCALE GENOMIC DNA]</scope>
    <source>
        <strain evidence="10 11">CLA-JM-H44</strain>
    </source>
</reference>
<comment type="subunit">
    <text evidence="4">Homohexamer; trimer of dimers.</text>
</comment>
<accession>A0ABV1E0U1</accession>
<comment type="similarity">
    <text evidence="3">Belongs to the glycosyl hydrolase 51 family.</text>
</comment>
<organism evidence="10 11">
    <name type="scientific">Solibaculum intestinale</name>
    <dbReference type="NCBI Taxonomy" id="3133165"/>
    <lineage>
        <taxon>Bacteria</taxon>
        <taxon>Bacillati</taxon>
        <taxon>Bacillota</taxon>
        <taxon>Clostridia</taxon>
        <taxon>Eubacteriales</taxon>
        <taxon>Oscillospiraceae</taxon>
        <taxon>Solibaculum</taxon>
    </lineage>
</organism>
<evidence type="ECO:0000256" key="3">
    <source>
        <dbReference type="ARBA" id="ARBA00007186"/>
    </source>
</evidence>
<comment type="caution">
    <text evidence="10">The sequence shown here is derived from an EMBL/GenBank/DDBJ whole genome shotgun (WGS) entry which is preliminary data.</text>
</comment>
<dbReference type="Gene3D" id="2.60.40.1180">
    <property type="entry name" value="Golgi alpha-mannosidase II"/>
    <property type="match status" value="1"/>
</dbReference>
<comment type="catalytic activity">
    <reaction evidence="1">
        <text>Hydrolysis of terminal non-reducing alpha-L-arabinofuranoside residues in alpha-L-arabinosides.</text>
        <dbReference type="EC" id="3.2.1.55"/>
    </reaction>
</comment>
<dbReference type="InterPro" id="IPR010720">
    <property type="entry name" value="Alpha-L-AF_C"/>
</dbReference>
<dbReference type="Pfam" id="PF22848">
    <property type="entry name" value="ASD1_dom"/>
    <property type="match status" value="1"/>
</dbReference>
<sequence length="487" mass="54948">MAILTINADQPQHTINRNLYGQFAEHLGRCIYEGLYVGENSQIPNRNGMRTDVVEALKQMKIPVLRWPGGCFADTYHWKDGIGPKESRKKMINVHWGGMVEDNSFGTHEFFELCRQLGCEPYINGNVGSGTVQEMQEWIEYMTFDGVSPMAKLREENGRKEPWKVKYFGVGNENWGCGGFMRPQYYADLYRRFSTYCLNYGDNKLYKIACGPNRGDYEWTRVLMREAAPFMDGLTLHYYSYNKKNRSATQFGEAEWAEMLKDAAGIEEEIVRHTAIMDEYDPQNRIGLLVDEWGAWHDEEPGTVRGFLYQRNTMRDAVLAGLSLNIFNRHSRRVQMANIAQLVNVLQAPILTDGAKMVRTPTYYVIEMYAVHQDAKLLDAAVQTPDYTFGEITLPKVSVSSSLAEDGAVNLTLCNLSPNESESVTCELRGKAVQEAAGRVLTAHAMNAGNDFEAGETVKPMSLPVTLNEDVLSFTLPAKSVAVVTVR</sequence>
<dbReference type="Pfam" id="PF06964">
    <property type="entry name" value="Alpha-L-AF_C"/>
    <property type="match status" value="1"/>
</dbReference>
<evidence type="ECO:0000256" key="7">
    <source>
        <dbReference type="ARBA" id="ARBA00023277"/>
    </source>
</evidence>
<protein>
    <recommendedName>
        <fullName evidence="5">non-reducing end alpha-L-arabinofuranosidase</fullName>
        <ecNumber evidence="5">3.2.1.55</ecNumber>
    </recommendedName>
</protein>
<evidence type="ECO:0000313" key="11">
    <source>
        <dbReference type="Proteomes" id="UP001489509"/>
    </source>
</evidence>
<proteinExistence type="inferred from homology"/>
<dbReference type="EMBL" id="JBBMFD010000014">
    <property type="protein sequence ID" value="MEQ2440934.1"/>
    <property type="molecule type" value="Genomic_DNA"/>
</dbReference>
<evidence type="ECO:0000256" key="5">
    <source>
        <dbReference type="ARBA" id="ARBA00012670"/>
    </source>
</evidence>
<keyword evidence="7" id="KW-0119">Carbohydrate metabolism</keyword>
<dbReference type="Proteomes" id="UP001489509">
    <property type="component" value="Unassembled WGS sequence"/>
</dbReference>
<dbReference type="SUPFAM" id="SSF51445">
    <property type="entry name" value="(Trans)glycosidases"/>
    <property type="match status" value="1"/>
</dbReference>
<dbReference type="Gene3D" id="3.20.20.80">
    <property type="entry name" value="Glycosidases"/>
    <property type="match status" value="1"/>
</dbReference>
<evidence type="ECO:0000256" key="1">
    <source>
        <dbReference type="ARBA" id="ARBA00001462"/>
    </source>
</evidence>
<dbReference type="InterPro" id="IPR013780">
    <property type="entry name" value="Glyco_hydro_b"/>
</dbReference>
<dbReference type="RefSeq" id="WP_349219731.1">
    <property type="nucleotide sequence ID" value="NZ_JBBMFD010000014.1"/>
</dbReference>
<name>A0ABV1E0U1_9FIRM</name>
<keyword evidence="8" id="KW-0326">Glycosidase</keyword>
<evidence type="ECO:0000256" key="2">
    <source>
        <dbReference type="ARBA" id="ARBA00004881"/>
    </source>
</evidence>
<dbReference type="InterPro" id="IPR017853">
    <property type="entry name" value="GH"/>
</dbReference>
<evidence type="ECO:0000256" key="8">
    <source>
        <dbReference type="ARBA" id="ARBA00023295"/>
    </source>
</evidence>
<comment type="pathway">
    <text evidence="2">Glycan metabolism.</text>
</comment>
<keyword evidence="11" id="KW-1185">Reference proteome</keyword>
<dbReference type="SMART" id="SM00813">
    <property type="entry name" value="Alpha-L-AF_C"/>
    <property type="match status" value="1"/>
</dbReference>
<gene>
    <name evidence="10" type="ORF">WMO26_08865</name>
</gene>
<evidence type="ECO:0000259" key="9">
    <source>
        <dbReference type="SMART" id="SM00813"/>
    </source>
</evidence>
<dbReference type="EC" id="3.2.1.55" evidence="5"/>
<keyword evidence="6" id="KW-0378">Hydrolase</keyword>
<dbReference type="SUPFAM" id="SSF51011">
    <property type="entry name" value="Glycosyl hydrolase domain"/>
    <property type="match status" value="1"/>
</dbReference>
<evidence type="ECO:0000313" key="10">
    <source>
        <dbReference type="EMBL" id="MEQ2440934.1"/>
    </source>
</evidence>